<dbReference type="OrthoDB" id="7386960at2"/>
<comment type="caution">
    <text evidence="17">The sequence shown here is derived from an EMBL/GenBank/DDBJ whole genome shotgun (WGS) entry which is preliminary data.</text>
</comment>
<keyword evidence="17" id="KW-0675">Receptor</keyword>
<dbReference type="Pfam" id="PF07715">
    <property type="entry name" value="Plug"/>
    <property type="match status" value="1"/>
</dbReference>
<keyword evidence="5 12" id="KW-0812">Transmembrane</keyword>
<dbReference type="Pfam" id="PF00593">
    <property type="entry name" value="TonB_dep_Rec_b-barrel"/>
    <property type="match status" value="1"/>
</dbReference>
<dbReference type="PROSITE" id="PS52016">
    <property type="entry name" value="TONB_DEPENDENT_REC_3"/>
    <property type="match status" value="1"/>
</dbReference>
<comment type="subcellular location">
    <subcellularLocation>
        <location evidence="1 12">Cell outer membrane</location>
        <topology evidence="1 12">Multi-pass membrane protein</topology>
    </subcellularLocation>
</comment>
<dbReference type="PANTHER" id="PTHR32552:SF89">
    <property type="entry name" value="CATECHOLATE SIDEROPHORE RECEPTOR FIU"/>
    <property type="match status" value="1"/>
</dbReference>
<gene>
    <name evidence="17" type="ORF">EPA99_10070</name>
</gene>
<dbReference type="PANTHER" id="PTHR32552">
    <property type="entry name" value="FERRICHROME IRON RECEPTOR-RELATED"/>
    <property type="match status" value="1"/>
</dbReference>
<comment type="similarity">
    <text evidence="12 13">Belongs to the TonB-dependent receptor family.</text>
</comment>
<feature type="signal peptide" evidence="14">
    <location>
        <begin position="1"/>
        <end position="27"/>
    </location>
</feature>
<evidence type="ECO:0000256" key="9">
    <source>
        <dbReference type="ARBA" id="ARBA00023077"/>
    </source>
</evidence>
<evidence type="ECO:0000259" key="16">
    <source>
        <dbReference type="Pfam" id="PF07715"/>
    </source>
</evidence>
<keyword evidence="18" id="KW-1185">Reference proteome</keyword>
<dbReference type="GO" id="GO:0015344">
    <property type="term" value="F:siderophore uptake transmembrane transporter activity"/>
    <property type="evidence" value="ECO:0007669"/>
    <property type="project" value="TreeGrafter"/>
</dbReference>
<evidence type="ECO:0000313" key="18">
    <source>
        <dbReference type="Proteomes" id="UP000289784"/>
    </source>
</evidence>
<evidence type="ECO:0000256" key="7">
    <source>
        <dbReference type="ARBA" id="ARBA00023004"/>
    </source>
</evidence>
<feature type="domain" description="TonB-dependent receptor-like beta-barrel" evidence="15">
    <location>
        <begin position="410"/>
        <end position="776"/>
    </location>
</feature>
<evidence type="ECO:0000256" key="12">
    <source>
        <dbReference type="PROSITE-ProRule" id="PRU01360"/>
    </source>
</evidence>
<reference evidence="17 18" key="1">
    <citation type="submission" date="2019-01" db="EMBL/GenBank/DDBJ databases">
        <title>Pseudoxanthomonas composti sp. nov., isolated from compost.</title>
        <authorList>
            <person name="Yang G."/>
        </authorList>
    </citation>
    <scope>NUCLEOTIDE SEQUENCE [LARGE SCALE GENOMIC DNA]</scope>
    <source>
        <strain evidence="17 18">GSS15</strain>
    </source>
</reference>
<protein>
    <submittedName>
        <fullName evidence="17">TonB-dependent receptor</fullName>
    </submittedName>
</protein>
<dbReference type="InterPro" id="IPR036942">
    <property type="entry name" value="Beta-barrel_TonB_sf"/>
</dbReference>
<sequence>MSIKTACRIHVLACAVGAALAAPAALAQQAAPASVSPADGATNLDMIFVTGTTSAKSKLRTAVAASTVGAEAIEQSAPRSSAEILRNIPGIRSESSGGEGNANIAVRGLPVASGGAKFLQLQEDGLPVMEFGDIAFGNADIFLRADNTVERIEAIRGGSASTMASNSPGGIVNFISKTGDTQGGSVGITRGLGRWDNTRVDFNYGQPFAEVWQFNVGGFYRRGDGVRDAGYATDKGGQIKANLTRLFDNGYVRLYGKYLNDRAAGYLPAPVGVRGSDGSPSFYDLSGFDAGRDTLYSPYIRSTLALDGSNQPERVQLGDGMHPRSQAIGAEAQFDLGGWTLTDRFRHADNTGRFVAPFPAQIADAAALASEIGGAGARLQVASGPDAGQAYTGMAVRTMLFNVKLNDLSNTTNDLNLAREFATGADGGALNLKFGLYTARQTIDMDWLWTSYVQSLEHRSQLLDVYTAGGAPLSQDGVYAYGQPYWGNCCTRNYDTRYTVNAPYVALTWDQGPLSLDGSLRYDMGTARGSYAAATTAAVDVNGDGTIQAPEQQVAVIDYPNRKPVHYDWDYLSYSFGGNYLLNDDLAAFARYSRGARANADRLLFGIVRDDGSVSSSEAVNFVKQLEGGLKWRSGGLSLFATAFAARTEEQNYEATTQRFLNRSYKAHGLELEAAYRAGGFGLNGGLTWTDAEIDKDQITPSNVGNTPRRQARFVWQLTPSYRGERYEAGVNLIGTTSAYTQDSNQLKMPGYTQVNLFANYRITEGLTLSASVNNLFDTFGLTEAEEASIPGDGIVRARSIAGRTASLGLRYDF</sequence>
<evidence type="ECO:0000256" key="4">
    <source>
        <dbReference type="ARBA" id="ARBA00022496"/>
    </source>
</evidence>
<keyword evidence="9 13" id="KW-0798">TonB box</keyword>
<evidence type="ECO:0000256" key="3">
    <source>
        <dbReference type="ARBA" id="ARBA00022452"/>
    </source>
</evidence>
<keyword evidence="7" id="KW-0408">Iron</keyword>
<keyword evidence="10 12" id="KW-0472">Membrane</keyword>
<feature type="domain" description="TonB-dependent receptor plug" evidence="16">
    <location>
        <begin position="58"/>
        <end position="171"/>
    </location>
</feature>
<dbReference type="InterPro" id="IPR039426">
    <property type="entry name" value="TonB-dep_rcpt-like"/>
</dbReference>
<name>A0A4Q1JVH2_9GAMM</name>
<dbReference type="SUPFAM" id="SSF56935">
    <property type="entry name" value="Porins"/>
    <property type="match status" value="1"/>
</dbReference>
<evidence type="ECO:0000256" key="5">
    <source>
        <dbReference type="ARBA" id="ARBA00022692"/>
    </source>
</evidence>
<dbReference type="Gene3D" id="2.170.130.10">
    <property type="entry name" value="TonB-dependent receptor, plug domain"/>
    <property type="match status" value="1"/>
</dbReference>
<keyword evidence="6 14" id="KW-0732">Signal</keyword>
<dbReference type="InterPro" id="IPR000531">
    <property type="entry name" value="Beta-barrel_TonB"/>
</dbReference>
<keyword evidence="11 12" id="KW-0998">Cell outer membrane</keyword>
<feature type="chain" id="PRO_5020403543" evidence="14">
    <location>
        <begin position="28"/>
        <end position="814"/>
    </location>
</feature>
<evidence type="ECO:0000256" key="8">
    <source>
        <dbReference type="ARBA" id="ARBA00023065"/>
    </source>
</evidence>
<evidence type="ECO:0000256" key="2">
    <source>
        <dbReference type="ARBA" id="ARBA00022448"/>
    </source>
</evidence>
<keyword evidence="4" id="KW-0410">Iron transport</keyword>
<evidence type="ECO:0000256" key="14">
    <source>
        <dbReference type="SAM" id="SignalP"/>
    </source>
</evidence>
<dbReference type="Proteomes" id="UP000289784">
    <property type="component" value="Unassembled WGS sequence"/>
</dbReference>
<dbReference type="AlphaFoldDB" id="A0A4Q1JVH2"/>
<organism evidence="17 18">
    <name type="scientific">Pseudoxanthomonas composti</name>
    <dbReference type="NCBI Taxonomy" id="2137479"/>
    <lineage>
        <taxon>Bacteria</taxon>
        <taxon>Pseudomonadati</taxon>
        <taxon>Pseudomonadota</taxon>
        <taxon>Gammaproteobacteria</taxon>
        <taxon>Lysobacterales</taxon>
        <taxon>Lysobacteraceae</taxon>
        <taxon>Pseudoxanthomonas</taxon>
    </lineage>
</organism>
<evidence type="ECO:0000256" key="1">
    <source>
        <dbReference type="ARBA" id="ARBA00004571"/>
    </source>
</evidence>
<dbReference type="RefSeq" id="WP_129471077.1">
    <property type="nucleotide sequence ID" value="NZ_SAWZ01000004.1"/>
</dbReference>
<dbReference type="GO" id="GO:0009279">
    <property type="term" value="C:cell outer membrane"/>
    <property type="evidence" value="ECO:0007669"/>
    <property type="project" value="UniProtKB-SubCell"/>
</dbReference>
<evidence type="ECO:0000256" key="10">
    <source>
        <dbReference type="ARBA" id="ARBA00023136"/>
    </source>
</evidence>
<evidence type="ECO:0000313" key="17">
    <source>
        <dbReference type="EMBL" id="RXR06166.1"/>
    </source>
</evidence>
<keyword evidence="8" id="KW-0406">Ion transport</keyword>
<proteinExistence type="inferred from homology"/>
<dbReference type="EMBL" id="SAWZ01000004">
    <property type="protein sequence ID" value="RXR06166.1"/>
    <property type="molecule type" value="Genomic_DNA"/>
</dbReference>
<keyword evidence="2 12" id="KW-0813">Transport</keyword>
<dbReference type="InterPro" id="IPR012910">
    <property type="entry name" value="Plug_dom"/>
</dbReference>
<evidence type="ECO:0000256" key="6">
    <source>
        <dbReference type="ARBA" id="ARBA00022729"/>
    </source>
</evidence>
<dbReference type="Gene3D" id="2.40.170.20">
    <property type="entry name" value="TonB-dependent receptor, beta-barrel domain"/>
    <property type="match status" value="1"/>
</dbReference>
<evidence type="ECO:0000256" key="11">
    <source>
        <dbReference type="ARBA" id="ARBA00023237"/>
    </source>
</evidence>
<keyword evidence="3 12" id="KW-1134">Transmembrane beta strand</keyword>
<evidence type="ECO:0000256" key="13">
    <source>
        <dbReference type="RuleBase" id="RU003357"/>
    </source>
</evidence>
<accession>A0A4Q1JVH2</accession>
<evidence type="ECO:0000259" key="15">
    <source>
        <dbReference type="Pfam" id="PF00593"/>
    </source>
</evidence>
<dbReference type="InterPro" id="IPR037066">
    <property type="entry name" value="Plug_dom_sf"/>
</dbReference>